<comment type="caution">
    <text evidence="3">The sequence shown here is derived from an EMBL/GenBank/DDBJ whole genome shotgun (WGS) entry which is preliminary data.</text>
</comment>
<keyword evidence="4" id="KW-1185">Reference proteome</keyword>
<protein>
    <submittedName>
        <fullName evidence="3">S-layer homology domain-containing protein</fullName>
    </submittedName>
</protein>
<dbReference type="InterPro" id="IPR046780">
    <property type="entry name" value="aBig_2"/>
</dbReference>
<dbReference type="Proteomes" id="UP001153387">
    <property type="component" value="Unassembled WGS sequence"/>
</dbReference>
<dbReference type="PANTHER" id="PTHR43308:SF5">
    <property type="entry name" value="S-LAYER PROTEIN _ PEPTIDOGLYCAN ENDO-BETA-N-ACETYLGLUCOSAMINIDASE"/>
    <property type="match status" value="1"/>
</dbReference>
<dbReference type="InterPro" id="IPR051465">
    <property type="entry name" value="Cell_Envelope_Struct_Comp"/>
</dbReference>
<feature type="domain" description="SLH" evidence="2">
    <location>
        <begin position="323"/>
        <end position="386"/>
    </location>
</feature>
<dbReference type="Gene3D" id="2.60.220.30">
    <property type="match status" value="1"/>
</dbReference>
<organism evidence="3 4">
    <name type="scientific">Cohnella ginsengisoli</name>
    <dbReference type="NCBI Taxonomy" id="425004"/>
    <lineage>
        <taxon>Bacteria</taxon>
        <taxon>Bacillati</taxon>
        <taxon>Bacillota</taxon>
        <taxon>Bacilli</taxon>
        <taxon>Bacillales</taxon>
        <taxon>Paenibacillaceae</taxon>
        <taxon>Cohnella</taxon>
    </lineage>
</organism>
<feature type="domain" description="SLH" evidence="2">
    <location>
        <begin position="263"/>
        <end position="322"/>
    </location>
</feature>
<dbReference type="Pfam" id="PF00395">
    <property type="entry name" value="SLH"/>
    <property type="match status" value="3"/>
</dbReference>
<evidence type="ECO:0000259" key="2">
    <source>
        <dbReference type="PROSITE" id="PS51272"/>
    </source>
</evidence>
<sequence>MTDLEAVTADLGHVAIGYAEGEGPTGVTKNVVLPTASANETNVAWSSNNPKVIDAATGKVTRPSFEAGDAAVTLTATVTKGVVKQTKTFLVNVLKLAESGGSNGGNNGGNNGGGTDQPAQPSEQAGWRIDPAAGGTISGAGASIRFPAGVFPEAFRTYVATLPEDAAGKLPGAQRRVSRVYDITKSAAGIFLKPVTITLPFDSARLDPKADTVAVYWLNEVTGEWVPLDNASIDWTRGKVSGETIHFTKFAVLTVPGQLPSGQPLPAFSDISGHWAEASILTIVGQGYVKGYPDGKFRPNAKVTRAEFVQLIVRAFGIAEANAKTGAFADTANHWARGAIAAAHAAGIVDGYEDRTFRPDDPITREQMAVMTARAMKLQPAAAGGKDTVFTDRADIADWALPSVLAASENGLFVGYQGAFRPHAYATRAETVETLRRAIALRTP</sequence>
<dbReference type="Pfam" id="PF20578">
    <property type="entry name" value="aBig_2"/>
    <property type="match status" value="1"/>
</dbReference>
<dbReference type="EMBL" id="JAPDHZ010000002">
    <property type="protein sequence ID" value="MDG0791158.1"/>
    <property type="molecule type" value="Genomic_DNA"/>
</dbReference>
<evidence type="ECO:0000313" key="4">
    <source>
        <dbReference type="Proteomes" id="UP001153387"/>
    </source>
</evidence>
<dbReference type="PROSITE" id="PS51272">
    <property type="entry name" value="SLH"/>
    <property type="match status" value="3"/>
</dbReference>
<dbReference type="PANTHER" id="PTHR43308">
    <property type="entry name" value="OUTER MEMBRANE PROTEIN ALPHA-RELATED"/>
    <property type="match status" value="1"/>
</dbReference>
<evidence type="ECO:0000313" key="3">
    <source>
        <dbReference type="EMBL" id="MDG0791158.1"/>
    </source>
</evidence>
<proteinExistence type="predicted"/>
<dbReference type="InterPro" id="IPR001119">
    <property type="entry name" value="SLH_dom"/>
</dbReference>
<feature type="domain" description="SLH" evidence="2">
    <location>
        <begin position="387"/>
        <end position="444"/>
    </location>
</feature>
<reference evidence="3 4" key="1">
    <citation type="submission" date="2022-10" db="EMBL/GenBank/DDBJ databases">
        <title>Comparative genomic analysis of Cohnella hashimotonis sp. nov., isolated from the International Space Station.</title>
        <authorList>
            <person name="Simpson A."/>
            <person name="Venkateswaran K."/>
        </authorList>
    </citation>
    <scope>NUCLEOTIDE SEQUENCE [LARGE SCALE GENOMIC DNA]</scope>
    <source>
        <strain evidence="3 4">DSM 18997</strain>
    </source>
</reference>
<dbReference type="AlphaFoldDB" id="A0A9X4KFN8"/>
<accession>A0A9X4KFN8</accession>
<gene>
    <name evidence="3" type="ORF">OMP38_09945</name>
</gene>
<name>A0A9X4KFN8_9BACL</name>
<feature type="compositionally biased region" description="Gly residues" evidence="1">
    <location>
        <begin position="101"/>
        <end position="115"/>
    </location>
</feature>
<feature type="region of interest" description="Disordered" evidence="1">
    <location>
        <begin position="100"/>
        <end position="132"/>
    </location>
</feature>
<evidence type="ECO:0000256" key="1">
    <source>
        <dbReference type="SAM" id="MobiDB-lite"/>
    </source>
</evidence>